<gene>
    <name evidence="1" type="ORF">ALC60_07159</name>
</gene>
<organism evidence="1 2">
    <name type="scientific">Mycetomoellerius zeteki</name>
    <dbReference type="NCBI Taxonomy" id="64791"/>
    <lineage>
        <taxon>Eukaryota</taxon>
        <taxon>Metazoa</taxon>
        <taxon>Ecdysozoa</taxon>
        <taxon>Arthropoda</taxon>
        <taxon>Hexapoda</taxon>
        <taxon>Insecta</taxon>
        <taxon>Pterygota</taxon>
        <taxon>Neoptera</taxon>
        <taxon>Endopterygota</taxon>
        <taxon>Hymenoptera</taxon>
        <taxon>Apocrita</taxon>
        <taxon>Aculeata</taxon>
        <taxon>Formicoidea</taxon>
        <taxon>Formicidae</taxon>
        <taxon>Myrmicinae</taxon>
        <taxon>Mycetomoellerius</taxon>
    </lineage>
</organism>
<proteinExistence type="predicted"/>
<sequence length="143" mass="16777">MWIQISNDILTQLNIERSAVQCENRYKTILKRKMQSGKSNQQSGAKRTRVEFEEELNKIKAIDDSLEPEILQGPGKIIEKNKENIPKDCTGKKKKKMTVSETLLQIQKEKEEKREKRHNERLEVLRDFIKIFSTDNTTDNNSE</sequence>
<dbReference type="Proteomes" id="UP000075809">
    <property type="component" value="Unassembled WGS sequence"/>
</dbReference>
<dbReference type="EMBL" id="KQ982608">
    <property type="protein sequence ID" value="KYQ53921.1"/>
    <property type="molecule type" value="Genomic_DNA"/>
</dbReference>
<keyword evidence="2" id="KW-1185">Reference proteome</keyword>
<evidence type="ECO:0000313" key="2">
    <source>
        <dbReference type="Proteomes" id="UP000075809"/>
    </source>
</evidence>
<evidence type="ECO:0000313" key="1">
    <source>
        <dbReference type="EMBL" id="KYQ53921.1"/>
    </source>
</evidence>
<dbReference type="AlphaFoldDB" id="A0A151X0N7"/>
<protein>
    <submittedName>
        <fullName evidence="1">Uncharacterized protein</fullName>
    </submittedName>
</protein>
<reference evidence="1 2" key="1">
    <citation type="submission" date="2015-09" db="EMBL/GenBank/DDBJ databases">
        <title>Trachymyrmex zeteki WGS genome.</title>
        <authorList>
            <person name="Nygaard S."/>
            <person name="Hu H."/>
            <person name="Boomsma J."/>
            <person name="Zhang G."/>
        </authorList>
    </citation>
    <scope>NUCLEOTIDE SEQUENCE [LARGE SCALE GENOMIC DNA]</scope>
    <source>
        <strain evidence="1">Tzet28-1</strain>
        <tissue evidence="1">Whole body</tissue>
    </source>
</reference>
<accession>A0A151X0N7</accession>
<name>A0A151X0N7_9HYME</name>